<evidence type="ECO:0000256" key="1">
    <source>
        <dbReference type="SAM" id="MobiDB-lite"/>
    </source>
</evidence>
<keyword evidence="4" id="KW-1185">Reference proteome</keyword>
<feature type="signal peptide" evidence="2">
    <location>
        <begin position="1"/>
        <end position="39"/>
    </location>
</feature>
<dbReference type="Proteomes" id="UP001642464">
    <property type="component" value="Unassembled WGS sequence"/>
</dbReference>
<comment type="caution">
    <text evidence="3">The sequence shown here is derived from an EMBL/GenBank/DDBJ whole genome shotgun (WGS) entry which is preliminary data.</text>
</comment>
<feature type="chain" id="PRO_5047047307" evidence="2">
    <location>
        <begin position="40"/>
        <end position="118"/>
    </location>
</feature>
<gene>
    <name evidence="3" type="ORF">SCF082_LOCUS42688</name>
</gene>
<accession>A0ABP0QRP1</accession>
<feature type="compositionally biased region" description="Pro residues" evidence="1">
    <location>
        <begin position="87"/>
        <end position="98"/>
    </location>
</feature>
<protein>
    <submittedName>
        <fullName evidence="3">Uncharacterized protein</fullName>
    </submittedName>
</protein>
<reference evidence="3 4" key="1">
    <citation type="submission" date="2024-02" db="EMBL/GenBank/DDBJ databases">
        <authorList>
            <person name="Chen Y."/>
            <person name="Shah S."/>
            <person name="Dougan E. K."/>
            <person name="Thang M."/>
            <person name="Chan C."/>
        </authorList>
    </citation>
    <scope>NUCLEOTIDE SEQUENCE [LARGE SCALE GENOMIC DNA]</scope>
</reference>
<feature type="region of interest" description="Disordered" evidence="1">
    <location>
        <begin position="69"/>
        <end position="118"/>
    </location>
</feature>
<organism evidence="3 4">
    <name type="scientific">Durusdinium trenchii</name>
    <dbReference type="NCBI Taxonomy" id="1381693"/>
    <lineage>
        <taxon>Eukaryota</taxon>
        <taxon>Sar</taxon>
        <taxon>Alveolata</taxon>
        <taxon>Dinophyceae</taxon>
        <taxon>Suessiales</taxon>
        <taxon>Symbiodiniaceae</taxon>
        <taxon>Durusdinium</taxon>
    </lineage>
</organism>
<keyword evidence="2" id="KW-0732">Signal</keyword>
<sequence length="118" mass="12847">MKRTMQPDGPRCAWRRLQPLLLMAVGTPFLAFCSEPVLASHVERAIPRRASGGVEVSGDSEMLKKLKEWKKTRGAASKGFEKAKAPAPEPAPEPPAPEPEPRLPGALQAVSELLQRRG</sequence>
<name>A0ABP0QRP1_9DINO</name>
<proteinExistence type="predicted"/>
<evidence type="ECO:0000313" key="4">
    <source>
        <dbReference type="Proteomes" id="UP001642464"/>
    </source>
</evidence>
<evidence type="ECO:0000256" key="2">
    <source>
        <dbReference type="SAM" id="SignalP"/>
    </source>
</evidence>
<evidence type="ECO:0000313" key="3">
    <source>
        <dbReference type="EMBL" id="CAK9090530.1"/>
    </source>
</evidence>
<dbReference type="EMBL" id="CAXAMM010040017">
    <property type="protein sequence ID" value="CAK9090530.1"/>
    <property type="molecule type" value="Genomic_DNA"/>
</dbReference>